<dbReference type="Proteomes" id="UP000256541">
    <property type="component" value="Unassembled WGS sequence"/>
</dbReference>
<organism evidence="2 3">
    <name type="scientific">Subtercola boreus</name>
    <dbReference type="NCBI Taxonomy" id="120213"/>
    <lineage>
        <taxon>Bacteria</taxon>
        <taxon>Bacillati</taxon>
        <taxon>Actinomycetota</taxon>
        <taxon>Actinomycetes</taxon>
        <taxon>Micrococcales</taxon>
        <taxon>Microbacteriaceae</taxon>
        <taxon>Subtercola</taxon>
    </lineage>
</organism>
<proteinExistence type="predicted"/>
<evidence type="ECO:0000256" key="1">
    <source>
        <dbReference type="SAM" id="Phobius"/>
    </source>
</evidence>
<dbReference type="AlphaFoldDB" id="A0A3E0VQK3"/>
<feature type="transmembrane region" description="Helical" evidence="1">
    <location>
        <begin position="148"/>
        <end position="171"/>
    </location>
</feature>
<evidence type="ECO:0000313" key="2">
    <source>
        <dbReference type="EMBL" id="RFA11728.1"/>
    </source>
</evidence>
<accession>A0A3E0VQK3</accession>
<keyword evidence="1" id="KW-0812">Transmembrane</keyword>
<gene>
    <name evidence="2" type="ORF">B7R22_18120</name>
</gene>
<dbReference type="EMBL" id="NBXB01000064">
    <property type="protein sequence ID" value="RFA11728.1"/>
    <property type="molecule type" value="Genomic_DNA"/>
</dbReference>
<feature type="transmembrane region" description="Helical" evidence="1">
    <location>
        <begin position="36"/>
        <end position="57"/>
    </location>
</feature>
<evidence type="ECO:0000313" key="3">
    <source>
        <dbReference type="Proteomes" id="UP000256541"/>
    </source>
</evidence>
<feature type="transmembrane region" description="Helical" evidence="1">
    <location>
        <begin position="122"/>
        <end position="142"/>
    </location>
</feature>
<keyword evidence="1" id="KW-1133">Transmembrane helix</keyword>
<reference evidence="2 3" key="1">
    <citation type="submission" date="2017-04" db="EMBL/GenBank/DDBJ databases">
        <title>Comparative genome analysis of Subtercola boreus.</title>
        <authorList>
            <person name="Cho Y.-J."/>
            <person name="Cho A."/>
            <person name="Kim O.-S."/>
            <person name="Lee J.-I."/>
        </authorList>
    </citation>
    <scope>NUCLEOTIDE SEQUENCE [LARGE SCALE GENOMIC DNA]</scope>
    <source>
        <strain evidence="2 3">P27479</strain>
    </source>
</reference>
<feature type="transmembrane region" description="Helical" evidence="1">
    <location>
        <begin position="69"/>
        <end position="87"/>
    </location>
</feature>
<name>A0A3E0VQK3_9MICO</name>
<feature type="transmembrane region" description="Helical" evidence="1">
    <location>
        <begin position="99"/>
        <end position="115"/>
    </location>
</feature>
<protein>
    <submittedName>
        <fullName evidence="2">Uncharacterized protein</fullName>
    </submittedName>
</protein>
<sequence>MLFAVVLVSVALWIPTALYLQSPDRAAPLGNRGRFLFVTTAVVQSVVLMGALIVIFFARPGKTPSASRLTVWSGLIGYLAVPVWSYWLAFSLLKLNDEALILFWAGCGIFLIPAVSPRRLLWVRVGLGIVLSITMLLVYTVITSERSATTLIGPMTIYLVATLLSSTYAIVDRKRV</sequence>
<comment type="caution">
    <text evidence="2">The sequence shown here is derived from an EMBL/GenBank/DDBJ whole genome shotgun (WGS) entry which is preliminary data.</text>
</comment>
<keyword evidence="1" id="KW-0472">Membrane</keyword>